<dbReference type="SUPFAM" id="SSF103473">
    <property type="entry name" value="MFS general substrate transporter"/>
    <property type="match status" value="1"/>
</dbReference>
<dbReference type="PANTHER" id="PTHR23517">
    <property type="entry name" value="RESISTANCE PROTEIN MDTM, PUTATIVE-RELATED-RELATED"/>
    <property type="match status" value="1"/>
</dbReference>
<accession>A0ABP9SIF3</accession>
<feature type="transmembrane region" description="Helical" evidence="7">
    <location>
        <begin position="369"/>
        <end position="389"/>
    </location>
</feature>
<dbReference type="EMBL" id="BAABJQ010000025">
    <property type="protein sequence ID" value="GAA5195857.1"/>
    <property type="molecule type" value="Genomic_DNA"/>
</dbReference>
<keyword evidence="4 7" id="KW-0812">Transmembrane</keyword>
<feature type="transmembrane region" description="Helical" evidence="7">
    <location>
        <begin position="105"/>
        <end position="127"/>
    </location>
</feature>
<feature type="transmembrane region" description="Helical" evidence="7">
    <location>
        <begin position="44"/>
        <end position="68"/>
    </location>
</feature>
<keyword evidence="2" id="KW-0813">Transport</keyword>
<evidence type="ECO:0000256" key="7">
    <source>
        <dbReference type="SAM" id="Phobius"/>
    </source>
</evidence>
<feature type="transmembrane region" description="Helical" evidence="7">
    <location>
        <begin position="306"/>
        <end position="328"/>
    </location>
</feature>
<comment type="caution">
    <text evidence="9">The sequence shown here is derived from an EMBL/GenBank/DDBJ whole genome shotgun (WGS) entry which is preliminary data.</text>
</comment>
<dbReference type="Gene3D" id="1.20.1250.20">
    <property type="entry name" value="MFS general substrate transporter like domains"/>
    <property type="match status" value="1"/>
</dbReference>
<feature type="transmembrane region" description="Helical" evidence="7">
    <location>
        <begin position="80"/>
        <end position="99"/>
    </location>
</feature>
<keyword evidence="5 7" id="KW-1133">Transmembrane helix</keyword>
<dbReference type="InterPro" id="IPR036259">
    <property type="entry name" value="MFS_trans_sf"/>
</dbReference>
<dbReference type="InterPro" id="IPR050171">
    <property type="entry name" value="MFS_Transporters"/>
</dbReference>
<organism evidence="9 10">
    <name type="scientific">Rugosimonospora acidiphila</name>
    <dbReference type="NCBI Taxonomy" id="556531"/>
    <lineage>
        <taxon>Bacteria</taxon>
        <taxon>Bacillati</taxon>
        <taxon>Actinomycetota</taxon>
        <taxon>Actinomycetes</taxon>
        <taxon>Micromonosporales</taxon>
        <taxon>Micromonosporaceae</taxon>
        <taxon>Rugosimonospora</taxon>
    </lineage>
</organism>
<dbReference type="RefSeq" id="WP_345635860.1">
    <property type="nucleotide sequence ID" value="NZ_BAABJQ010000025.1"/>
</dbReference>
<evidence type="ECO:0000313" key="9">
    <source>
        <dbReference type="EMBL" id="GAA5195857.1"/>
    </source>
</evidence>
<keyword evidence="10" id="KW-1185">Reference proteome</keyword>
<feature type="transmembrane region" description="Helical" evidence="7">
    <location>
        <begin position="248"/>
        <end position="269"/>
    </location>
</feature>
<dbReference type="Pfam" id="PF07690">
    <property type="entry name" value="MFS_1"/>
    <property type="match status" value="1"/>
</dbReference>
<evidence type="ECO:0000256" key="1">
    <source>
        <dbReference type="ARBA" id="ARBA00004651"/>
    </source>
</evidence>
<protein>
    <submittedName>
        <fullName evidence="9">MFS transporter</fullName>
    </submittedName>
</protein>
<reference evidence="10" key="1">
    <citation type="journal article" date="2019" name="Int. J. Syst. Evol. Microbiol.">
        <title>The Global Catalogue of Microorganisms (GCM) 10K type strain sequencing project: providing services to taxonomists for standard genome sequencing and annotation.</title>
        <authorList>
            <consortium name="The Broad Institute Genomics Platform"/>
            <consortium name="The Broad Institute Genome Sequencing Center for Infectious Disease"/>
            <person name="Wu L."/>
            <person name="Ma J."/>
        </authorList>
    </citation>
    <scope>NUCLEOTIDE SEQUENCE [LARGE SCALE GENOMIC DNA]</scope>
    <source>
        <strain evidence="10">JCM 18304</strain>
    </source>
</reference>
<feature type="domain" description="Major facilitator superfamily (MFS) profile" evidence="8">
    <location>
        <begin position="14"/>
        <end position="394"/>
    </location>
</feature>
<evidence type="ECO:0000256" key="6">
    <source>
        <dbReference type="ARBA" id="ARBA00023136"/>
    </source>
</evidence>
<feature type="transmembrane region" description="Helical" evidence="7">
    <location>
        <begin position="281"/>
        <end position="300"/>
    </location>
</feature>
<evidence type="ECO:0000256" key="3">
    <source>
        <dbReference type="ARBA" id="ARBA00022475"/>
    </source>
</evidence>
<sequence length="405" mass="41620">MNPPRSARLPPRAAFWAGSAALFVTLMSANLPTPLYQVYKQRFGFSNSVLTLIYATYALVLIPSLLAFGQLSDRVGRRRVIAMGLGAAAVGDGLFAAAQGTGWLFAARGVQGLAVGVITGTATAALVELEPRGDRRRAALGAVLGQASGGALGPLLGGVLDQWAPLPRTLSFLVGVLAAVAAGLLVLRIPEPHPPTGKWRPQIPSVPAEHRAEFFRAGLTAALVWAVGALFLSVVPAYAGTLLKTKNLAVLGGISAVALAATCAAQWFSLRMRVHPDTGQLAGLLTMVAGLVVLVAANPLASPPALVVAAVLAGLGLGMSFVGAQTQINRLAPGQRRGEVTAAFITMVYLGVSVSAIGVGVLSDVLSRFAGITIVSAVIVAGAIPTALWHARVGPLAARFHRGVR</sequence>
<evidence type="ECO:0000259" key="8">
    <source>
        <dbReference type="PROSITE" id="PS50850"/>
    </source>
</evidence>
<feature type="transmembrane region" description="Helical" evidence="7">
    <location>
        <begin position="172"/>
        <end position="190"/>
    </location>
</feature>
<evidence type="ECO:0000256" key="4">
    <source>
        <dbReference type="ARBA" id="ARBA00022692"/>
    </source>
</evidence>
<gene>
    <name evidence="9" type="ORF">GCM10023322_63480</name>
</gene>
<evidence type="ECO:0000256" key="2">
    <source>
        <dbReference type="ARBA" id="ARBA00022448"/>
    </source>
</evidence>
<feature type="transmembrane region" description="Helical" evidence="7">
    <location>
        <begin position="340"/>
        <end position="363"/>
    </location>
</feature>
<evidence type="ECO:0000256" key="5">
    <source>
        <dbReference type="ARBA" id="ARBA00022989"/>
    </source>
</evidence>
<dbReference type="InterPro" id="IPR020846">
    <property type="entry name" value="MFS_dom"/>
</dbReference>
<name>A0ABP9SIF3_9ACTN</name>
<dbReference type="Proteomes" id="UP001501570">
    <property type="component" value="Unassembled WGS sequence"/>
</dbReference>
<keyword evidence="6 7" id="KW-0472">Membrane</keyword>
<dbReference type="PANTHER" id="PTHR23517:SF13">
    <property type="entry name" value="MAJOR FACILITATOR SUPERFAMILY MFS_1"/>
    <property type="match status" value="1"/>
</dbReference>
<evidence type="ECO:0000313" key="10">
    <source>
        <dbReference type="Proteomes" id="UP001501570"/>
    </source>
</evidence>
<proteinExistence type="predicted"/>
<dbReference type="InterPro" id="IPR011701">
    <property type="entry name" value="MFS"/>
</dbReference>
<feature type="transmembrane region" description="Helical" evidence="7">
    <location>
        <begin position="214"/>
        <end position="236"/>
    </location>
</feature>
<keyword evidence="3" id="KW-1003">Cell membrane</keyword>
<dbReference type="PROSITE" id="PS50850">
    <property type="entry name" value="MFS"/>
    <property type="match status" value="1"/>
</dbReference>
<comment type="subcellular location">
    <subcellularLocation>
        <location evidence="1">Cell membrane</location>
        <topology evidence="1">Multi-pass membrane protein</topology>
    </subcellularLocation>
</comment>